<dbReference type="GO" id="GO:0016757">
    <property type="term" value="F:glycosyltransferase activity"/>
    <property type="evidence" value="ECO:0007669"/>
    <property type="project" value="InterPro"/>
</dbReference>
<accession>A0A813GU60</accession>
<dbReference type="InterPro" id="IPR049625">
    <property type="entry name" value="Glyco_transf_61_cat"/>
</dbReference>
<evidence type="ECO:0000313" key="3">
    <source>
        <dbReference type="EMBL" id="CAE8629009.1"/>
    </source>
</evidence>
<dbReference type="EMBL" id="CAJNNV010029569">
    <property type="protein sequence ID" value="CAE8629009.1"/>
    <property type="molecule type" value="Genomic_DNA"/>
</dbReference>
<reference evidence="3" key="1">
    <citation type="submission" date="2021-02" db="EMBL/GenBank/DDBJ databases">
        <authorList>
            <person name="Dougan E. K."/>
            <person name="Rhodes N."/>
            <person name="Thang M."/>
            <person name="Chan C."/>
        </authorList>
    </citation>
    <scope>NUCLEOTIDE SEQUENCE</scope>
</reference>
<evidence type="ECO:0000313" key="4">
    <source>
        <dbReference type="Proteomes" id="UP000654075"/>
    </source>
</evidence>
<name>A0A813GU60_POLGL</name>
<feature type="compositionally biased region" description="Low complexity" evidence="1">
    <location>
        <begin position="417"/>
        <end position="430"/>
    </location>
</feature>
<dbReference type="Proteomes" id="UP000654075">
    <property type="component" value="Unassembled WGS sequence"/>
</dbReference>
<dbReference type="OrthoDB" id="434585at2759"/>
<feature type="domain" description="Glycosyltransferase 61 catalytic" evidence="2">
    <location>
        <begin position="629"/>
        <end position="720"/>
    </location>
</feature>
<feature type="non-terminal residue" evidence="3">
    <location>
        <position position="1"/>
    </location>
</feature>
<dbReference type="Pfam" id="PF04577">
    <property type="entry name" value="Glyco_transf_61"/>
    <property type="match status" value="1"/>
</dbReference>
<dbReference type="AlphaFoldDB" id="A0A813GU60"/>
<protein>
    <recommendedName>
        <fullName evidence="2">Glycosyltransferase 61 catalytic domain-containing protein</fullName>
    </recommendedName>
</protein>
<gene>
    <name evidence="3" type="ORF">PGLA1383_LOCUS45584</name>
</gene>
<evidence type="ECO:0000259" key="2">
    <source>
        <dbReference type="Pfam" id="PF04577"/>
    </source>
</evidence>
<proteinExistence type="predicted"/>
<evidence type="ECO:0000256" key="1">
    <source>
        <dbReference type="SAM" id="MobiDB-lite"/>
    </source>
</evidence>
<keyword evidence="4" id="KW-1185">Reference proteome</keyword>
<sequence>ASSADFAHPWLRYAAASCGPGGNSEEASLARASVLHRLVNASGHLHWRTARLGWLRGSLSVQDFGAPLTELSFGWKVGTVQLSSWTGTCRRALFLAHFFYAAWRPLLEVGEVTETKEFAHAKLLESTTAWSNYLLAKGQEEPVHMHEDQLVLLLRSTVAMSSGTASPPCYCQLQYKEMLRGSIDAFEIYFHPEHISPGPSGHADHDEKLELLRQNPFCPGLLEIWHSYVISEDGLVSPFENQLSGSLACIPMRILHVVTCGQFWLHREDTEKAGAHFAAAAQMLSFSADCFDASVHVFDRPSWMNTLDLFNYFARLDDRVSPWRSSLSSLLEHQKPALTAQRSFLLCSEHNAALLPPLCFDRSGQLSLRVAGLTPGRRLRLFDWSGTWSLVPVSTPVEGPSKNSKGNNNKHNDDNNNNKNSNHSNNNNNENKNDNKLPDLEPSTAFIIHVDRPSWRTLGHTLSFIVPHIAQAFATAKARGGMPAVWRRRDSLQVYLRFPRNGQWETLGLGRRVAPEGGATRNPILLHWLQLLSPRPPLLLPDPEQPRLARNSTLPGPLQLAEIGPRGRCHPAGIWGSPNGMSKSELDLFVEVGRSFPQWGGRSQQELLHLIWGRRTDAVQDTPTQTDHCLNLTSAACIRVLVVRRGTSASASRSVVNIEDALSWISTAFSEKQVRVATVEMEQFSIGEEIALAGLVDFWISVYGSAMWWPIYMPPGACVMWLLPKVRWFYTAAHIPIDLSNVHWTNFSLLEYGDLRPLLHVVVPGVLPPPGVPGHFELDEKLEKAHALAFQELDIFVNLDLFMSAFSDAVQYLVVQKSEYV</sequence>
<feature type="region of interest" description="Disordered" evidence="1">
    <location>
        <begin position="395"/>
        <end position="438"/>
    </location>
</feature>
<organism evidence="3 4">
    <name type="scientific">Polarella glacialis</name>
    <name type="common">Dinoflagellate</name>
    <dbReference type="NCBI Taxonomy" id="89957"/>
    <lineage>
        <taxon>Eukaryota</taxon>
        <taxon>Sar</taxon>
        <taxon>Alveolata</taxon>
        <taxon>Dinophyceae</taxon>
        <taxon>Suessiales</taxon>
        <taxon>Suessiaceae</taxon>
        <taxon>Polarella</taxon>
    </lineage>
</organism>
<comment type="caution">
    <text evidence="3">The sequence shown here is derived from an EMBL/GenBank/DDBJ whole genome shotgun (WGS) entry which is preliminary data.</text>
</comment>